<evidence type="ECO:0000313" key="5">
    <source>
        <dbReference type="EMBL" id="NMW32027.1"/>
    </source>
</evidence>
<dbReference type="SUPFAM" id="SSF46785">
    <property type="entry name" value="Winged helix' DNA-binding domain"/>
    <property type="match status" value="1"/>
</dbReference>
<dbReference type="InterPro" id="IPR036390">
    <property type="entry name" value="WH_DNA-bd_sf"/>
</dbReference>
<dbReference type="PRINTS" id="PR00037">
    <property type="entry name" value="HTHLACR"/>
</dbReference>
<sequence length="265" mass="28689">MHAAEREEIILDAIRSKGFTTYRYLEANVEASPATIRRDLARLEKQEKIVRLHGGAKAVETGSKAAGSPPSLAGTPFEKSLELNIGTKRAIGKAAAAMCESGEGIIIDGGTTTYQMCEHLAERNLQVLTNSLYIVNALLGQETTQLIVPSGPIFREQNIILAPAGEVSMPNFHASKLFLGAAAVSQRGIFQADALLVASQRRFLDRTDKVILLVDSSKLQTTSGAIVCGLDRIDRLITDDRADPKLIDTLREAGLRHIDLVQAED</sequence>
<dbReference type="Pfam" id="PF00455">
    <property type="entry name" value="DeoRC"/>
    <property type="match status" value="1"/>
</dbReference>
<keyword evidence="6" id="KW-1185">Reference proteome</keyword>
<keyword evidence="2" id="KW-0238">DNA-binding</keyword>
<dbReference type="PANTHER" id="PTHR30363">
    <property type="entry name" value="HTH-TYPE TRANSCRIPTIONAL REGULATOR SRLR-RELATED"/>
    <property type="match status" value="1"/>
</dbReference>
<evidence type="ECO:0000313" key="6">
    <source>
        <dbReference type="Proteomes" id="UP000561181"/>
    </source>
</evidence>
<dbReference type="PANTHER" id="PTHR30363:SF55">
    <property type="entry name" value="HTH-TYPE TRANSCRIPTIONAL REGULATOR ULAR"/>
    <property type="match status" value="1"/>
</dbReference>
<dbReference type="Pfam" id="PF08220">
    <property type="entry name" value="HTH_DeoR"/>
    <property type="match status" value="1"/>
</dbReference>
<evidence type="ECO:0000259" key="4">
    <source>
        <dbReference type="PROSITE" id="PS51000"/>
    </source>
</evidence>
<dbReference type="PROSITE" id="PS00894">
    <property type="entry name" value="HTH_DEOR_1"/>
    <property type="match status" value="1"/>
</dbReference>
<feature type="domain" description="HTH deoR-type" evidence="4">
    <location>
        <begin position="3"/>
        <end position="58"/>
    </location>
</feature>
<dbReference type="RefSeq" id="WP_170012331.1">
    <property type="nucleotide sequence ID" value="NZ_JABCRE010000003.1"/>
</dbReference>
<keyword evidence="3" id="KW-0804">Transcription</keyword>
<evidence type="ECO:0000256" key="3">
    <source>
        <dbReference type="ARBA" id="ARBA00023163"/>
    </source>
</evidence>
<protein>
    <submittedName>
        <fullName evidence="5">DeoR/GlpR transcriptional regulator</fullName>
    </submittedName>
</protein>
<dbReference type="InterPro" id="IPR001034">
    <property type="entry name" value="DeoR_HTH"/>
</dbReference>
<dbReference type="Proteomes" id="UP000561181">
    <property type="component" value="Unassembled WGS sequence"/>
</dbReference>
<dbReference type="InterPro" id="IPR018356">
    <property type="entry name" value="Tscrpt_reg_HTH_DeoR_CS"/>
</dbReference>
<dbReference type="InterPro" id="IPR014036">
    <property type="entry name" value="DeoR-like_C"/>
</dbReference>
<dbReference type="SMART" id="SM00420">
    <property type="entry name" value="HTH_DEOR"/>
    <property type="match status" value="1"/>
</dbReference>
<evidence type="ECO:0000256" key="2">
    <source>
        <dbReference type="ARBA" id="ARBA00023125"/>
    </source>
</evidence>
<evidence type="ECO:0000256" key="1">
    <source>
        <dbReference type="ARBA" id="ARBA00023015"/>
    </source>
</evidence>
<dbReference type="InterPro" id="IPR050313">
    <property type="entry name" value="Carb_Metab_HTH_regulators"/>
</dbReference>
<dbReference type="PROSITE" id="PS51000">
    <property type="entry name" value="HTH_DEOR_2"/>
    <property type="match status" value="1"/>
</dbReference>
<dbReference type="GO" id="GO:0003700">
    <property type="term" value="F:DNA-binding transcription factor activity"/>
    <property type="evidence" value="ECO:0007669"/>
    <property type="project" value="InterPro"/>
</dbReference>
<reference evidence="5 6" key="1">
    <citation type="submission" date="2020-04" db="EMBL/GenBank/DDBJ databases">
        <authorList>
            <person name="Liu A."/>
        </authorList>
    </citation>
    <scope>NUCLEOTIDE SEQUENCE [LARGE SCALE GENOMIC DNA]</scope>
    <source>
        <strain evidence="5 6">RZ02</strain>
    </source>
</reference>
<organism evidence="5 6">
    <name type="scientific">Pontixanthobacter rizhaonensis</name>
    <dbReference type="NCBI Taxonomy" id="2730337"/>
    <lineage>
        <taxon>Bacteria</taxon>
        <taxon>Pseudomonadati</taxon>
        <taxon>Pseudomonadota</taxon>
        <taxon>Alphaproteobacteria</taxon>
        <taxon>Sphingomonadales</taxon>
        <taxon>Erythrobacteraceae</taxon>
        <taxon>Pontixanthobacter</taxon>
    </lineage>
</organism>
<dbReference type="InterPro" id="IPR037171">
    <property type="entry name" value="NagB/RpiA_transferase-like"/>
</dbReference>
<dbReference type="EMBL" id="JABCRE010000003">
    <property type="protein sequence ID" value="NMW32027.1"/>
    <property type="molecule type" value="Genomic_DNA"/>
</dbReference>
<dbReference type="SUPFAM" id="SSF100950">
    <property type="entry name" value="NagB/RpiA/CoA transferase-like"/>
    <property type="match status" value="1"/>
</dbReference>
<dbReference type="AlphaFoldDB" id="A0A848QN33"/>
<accession>A0A848QN33</accession>
<dbReference type="Gene3D" id="3.40.50.1360">
    <property type="match status" value="1"/>
</dbReference>
<dbReference type="GO" id="GO:0003677">
    <property type="term" value="F:DNA binding"/>
    <property type="evidence" value="ECO:0007669"/>
    <property type="project" value="UniProtKB-KW"/>
</dbReference>
<dbReference type="SMART" id="SM01134">
    <property type="entry name" value="DeoRC"/>
    <property type="match status" value="1"/>
</dbReference>
<keyword evidence="1" id="KW-0805">Transcription regulation</keyword>
<name>A0A848QN33_9SPHN</name>
<comment type="caution">
    <text evidence="5">The sequence shown here is derived from an EMBL/GenBank/DDBJ whole genome shotgun (WGS) entry which is preliminary data.</text>
</comment>
<gene>
    <name evidence="5" type="ORF">HKD42_08135</name>
</gene>
<proteinExistence type="predicted"/>